<evidence type="ECO:0008006" key="4">
    <source>
        <dbReference type="Google" id="ProtNLM"/>
    </source>
</evidence>
<organism evidence="2 3">
    <name type="scientific">Micromonospora gifhornensis</name>
    <dbReference type="NCBI Taxonomy" id="84594"/>
    <lineage>
        <taxon>Bacteria</taxon>
        <taxon>Bacillati</taxon>
        <taxon>Actinomycetota</taxon>
        <taxon>Actinomycetes</taxon>
        <taxon>Micromonosporales</taxon>
        <taxon>Micromonosporaceae</taxon>
        <taxon>Micromonospora</taxon>
    </lineage>
</organism>
<name>A0ABQ4IKF6_9ACTN</name>
<protein>
    <recommendedName>
        <fullName evidence="4">TrbC/VIRB2 family protein</fullName>
    </recommendedName>
</protein>
<feature type="transmembrane region" description="Helical" evidence="1">
    <location>
        <begin position="74"/>
        <end position="95"/>
    </location>
</feature>
<feature type="transmembrane region" description="Helical" evidence="1">
    <location>
        <begin position="34"/>
        <end position="54"/>
    </location>
</feature>
<sequence length="140" mass="14994">MLPRPRPGPWGRTWIPVEPRTPGWEVRVMFRRNVYRIITVTLGFLAIVAGSAPAYASGPQVLAAYPLPVIINNITTWIVGLLVGVATLFLTIGGLRRLAAGGDPTEIEKSNSALKNALLGYALAVLAPILLAVVRSWIGG</sequence>
<keyword evidence="1" id="KW-0812">Transmembrane</keyword>
<dbReference type="Proteomes" id="UP000647860">
    <property type="component" value="Unassembled WGS sequence"/>
</dbReference>
<keyword evidence="3" id="KW-1185">Reference proteome</keyword>
<keyword evidence="1" id="KW-0472">Membrane</keyword>
<feature type="transmembrane region" description="Helical" evidence="1">
    <location>
        <begin position="116"/>
        <end position="138"/>
    </location>
</feature>
<gene>
    <name evidence="2" type="ORF">Vgi01_50850</name>
</gene>
<proteinExistence type="predicted"/>
<accession>A0ABQ4IKF6</accession>
<evidence type="ECO:0000313" key="2">
    <source>
        <dbReference type="EMBL" id="GIJ18401.1"/>
    </source>
</evidence>
<dbReference type="EMBL" id="BOPA01000040">
    <property type="protein sequence ID" value="GIJ18401.1"/>
    <property type="molecule type" value="Genomic_DNA"/>
</dbReference>
<dbReference type="Pfam" id="PF18895">
    <property type="entry name" value="T4SS_pilin"/>
    <property type="match status" value="1"/>
</dbReference>
<dbReference type="InterPro" id="IPR043993">
    <property type="entry name" value="T4SS_pilin"/>
</dbReference>
<reference evidence="2 3" key="1">
    <citation type="submission" date="2021-01" db="EMBL/GenBank/DDBJ databases">
        <title>Whole genome shotgun sequence of Verrucosispora gifhornensis NBRC 16317.</title>
        <authorList>
            <person name="Komaki H."/>
            <person name="Tamura T."/>
        </authorList>
    </citation>
    <scope>NUCLEOTIDE SEQUENCE [LARGE SCALE GENOMIC DNA]</scope>
    <source>
        <strain evidence="2 3">NBRC 16317</strain>
    </source>
</reference>
<comment type="caution">
    <text evidence="2">The sequence shown here is derived from an EMBL/GenBank/DDBJ whole genome shotgun (WGS) entry which is preliminary data.</text>
</comment>
<evidence type="ECO:0000256" key="1">
    <source>
        <dbReference type="SAM" id="Phobius"/>
    </source>
</evidence>
<evidence type="ECO:0000313" key="3">
    <source>
        <dbReference type="Proteomes" id="UP000647860"/>
    </source>
</evidence>
<keyword evidence="1" id="KW-1133">Transmembrane helix</keyword>